<keyword evidence="3" id="KW-0804">Transcription</keyword>
<accession>A0A7G9SB44</accession>
<dbReference type="PROSITE" id="PS51063">
    <property type="entry name" value="HTH_CRP_2"/>
    <property type="match status" value="1"/>
</dbReference>
<organism evidence="5 6">
    <name type="scientific">Sphingomonas rhizophila</name>
    <dbReference type="NCBI Taxonomy" id="2071607"/>
    <lineage>
        <taxon>Bacteria</taxon>
        <taxon>Pseudomonadati</taxon>
        <taxon>Pseudomonadota</taxon>
        <taxon>Alphaproteobacteria</taxon>
        <taxon>Sphingomonadales</taxon>
        <taxon>Sphingomonadaceae</taxon>
        <taxon>Sphingomonas</taxon>
    </lineage>
</organism>
<dbReference type="PANTHER" id="PTHR24567">
    <property type="entry name" value="CRP FAMILY TRANSCRIPTIONAL REGULATORY PROTEIN"/>
    <property type="match status" value="1"/>
</dbReference>
<dbReference type="InterPro" id="IPR018490">
    <property type="entry name" value="cNMP-bd_dom_sf"/>
</dbReference>
<name>A0A7G9SB44_9SPHN</name>
<dbReference type="InterPro" id="IPR050397">
    <property type="entry name" value="Env_Response_Regulators"/>
</dbReference>
<proteinExistence type="predicted"/>
<feature type="domain" description="HTH crp-type" evidence="4">
    <location>
        <begin position="157"/>
        <end position="222"/>
    </location>
</feature>
<dbReference type="SMART" id="SM00419">
    <property type="entry name" value="HTH_CRP"/>
    <property type="match status" value="1"/>
</dbReference>
<dbReference type="SUPFAM" id="SSF46785">
    <property type="entry name" value="Winged helix' DNA-binding domain"/>
    <property type="match status" value="1"/>
</dbReference>
<sequence length="255" mass="27867">MAIEFRPGQAPAQLADFDENRLLKTFPEPLRESLIGQATIIHLEDGDAVHDVGEEVSRSLFPLGSAMISMLADIDNGRSIEVASIGREGAIGGIVSCGHSPAFAKVVVLMGGRFLSLPMSFLEESKATSGLLRNIFCRYSDYLLAQIMQTVACNAFHSIEERAARWLLTAQDRAGDRLRLTQEEMARLLGVQRTTINAVARELQEEGLIATRRGAIEIESREGLLRRSCACYRTVENFFDDIIGETGSGASDGCD</sequence>
<dbReference type="EMBL" id="CP060717">
    <property type="protein sequence ID" value="QNN65069.1"/>
    <property type="molecule type" value="Genomic_DNA"/>
</dbReference>
<dbReference type="RefSeq" id="WP_187542066.1">
    <property type="nucleotide sequence ID" value="NZ_CP060717.1"/>
</dbReference>
<dbReference type="GO" id="GO:0003677">
    <property type="term" value="F:DNA binding"/>
    <property type="evidence" value="ECO:0007669"/>
    <property type="project" value="UniProtKB-KW"/>
</dbReference>
<dbReference type="Pfam" id="PF13545">
    <property type="entry name" value="HTH_Crp_2"/>
    <property type="match status" value="1"/>
</dbReference>
<evidence type="ECO:0000256" key="1">
    <source>
        <dbReference type="ARBA" id="ARBA00023015"/>
    </source>
</evidence>
<dbReference type="KEGG" id="srhi:H9L12_12930"/>
<gene>
    <name evidence="5" type="ORF">H9L12_12930</name>
</gene>
<dbReference type="AlphaFoldDB" id="A0A7G9SB44"/>
<dbReference type="GO" id="GO:0005829">
    <property type="term" value="C:cytosol"/>
    <property type="evidence" value="ECO:0007669"/>
    <property type="project" value="TreeGrafter"/>
</dbReference>
<evidence type="ECO:0000256" key="2">
    <source>
        <dbReference type="ARBA" id="ARBA00023125"/>
    </source>
</evidence>
<dbReference type="InterPro" id="IPR012318">
    <property type="entry name" value="HTH_CRP"/>
</dbReference>
<dbReference type="Gene3D" id="2.60.120.10">
    <property type="entry name" value="Jelly Rolls"/>
    <property type="match status" value="1"/>
</dbReference>
<dbReference type="Proteomes" id="UP000515955">
    <property type="component" value="Chromosome"/>
</dbReference>
<keyword evidence="6" id="KW-1185">Reference proteome</keyword>
<protein>
    <submittedName>
        <fullName evidence="5">Crp/Fnr family transcriptional regulator</fullName>
    </submittedName>
</protein>
<dbReference type="SUPFAM" id="SSF51206">
    <property type="entry name" value="cAMP-binding domain-like"/>
    <property type="match status" value="1"/>
</dbReference>
<keyword evidence="1" id="KW-0805">Transcription regulation</keyword>
<keyword evidence="2" id="KW-0238">DNA-binding</keyword>
<dbReference type="InterPro" id="IPR036390">
    <property type="entry name" value="WH_DNA-bd_sf"/>
</dbReference>
<evidence type="ECO:0000259" key="4">
    <source>
        <dbReference type="PROSITE" id="PS51063"/>
    </source>
</evidence>
<evidence type="ECO:0000256" key="3">
    <source>
        <dbReference type="ARBA" id="ARBA00023163"/>
    </source>
</evidence>
<dbReference type="PANTHER" id="PTHR24567:SF74">
    <property type="entry name" value="HTH-TYPE TRANSCRIPTIONAL REGULATOR ARCR"/>
    <property type="match status" value="1"/>
</dbReference>
<reference evidence="5 6" key="1">
    <citation type="submission" date="2020-08" db="EMBL/GenBank/DDBJ databases">
        <title>Genome sequence of Sphingomonas rhizophila KACC 19189T.</title>
        <authorList>
            <person name="Hyun D.-W."/>
            <person name="Bae J.-W."/>
        </authorList>
    </citation>
    <scope>NUCLEOTIDE SEQUENCE [LARGE SCALE GENOMIC DNA]</scope>
    <source>
        <strain evidence="5 6">KACC 19189</strain>
    </source>
</reference>
<evidence type="ECO:0000313" key="5">
    <source>
        <dbReference type="EMBL" id="QNN65069.1"/>
    </source>
</evidence>
<dbReference type="GO" id="GO:0003700">
    <property type="term" value="F:DNA-binding transcription factor activity"/>
    <property type="evidence" value="ECO:0007669"/>
    <property type="project" value="TreeGrafter"/>
</dbReference>
<dbReference type="InterPro" id="IPR014710">
    <property type="entry name" value="RmlC-like_jellyroll"/>
</dbReference>
<evidence type="ECO:0000313" key="6">
    <source>
        <dbReference type="Proteomes" id="UP000515955"/>
    </source>
</evidence>